<dbReference type="Proteomes" id="UP000823775">
    <property type="component" value="Unassembled WGS sequence"/>
</dbReference>
<comment type="caution">
    <text evidence="2">The sequence shown here is derived from an EMBL/GenBank/DDBJ whole genome shotgun (WGS) entry which is preliminary data.</text>
</comment>
<accession>A0ABS8WT24</accession>
<proteinExistence type="predicted"/>
<name>A0ABS8WT24_DATST</name>
<feature type="compositionally biased region" description="Polar residues" evidence="1">
    <location>
        <begin position="38"/>
        <end position="49"/>
    </location>
</feature>
<evidence type="ECO:0000313" key="3">
    <source>
        <dbReference type="Proteomes" id="UP000823775"/>
    </source>
</evidence>
<feature type="compositionally biased region" description="Basic and acidic residues" evidence="1">
    <location>
        <begin position="1"/>
        <end position="28"/>
    </location>
</feature>
<protein>
    <submittedName>
        <fullName evidence="2">Uncharacterized protein</fullName>
    </submittedName>
</protein>
<sequence length="165" mass="18554">KRNERTESIHQLRDEAFESKEEVQEVRAEGPTLAYRTRSVTRPQATTPQSEEGDESSENGSSFDGLGSDSNEESRNVATRSPIRETKPIMGNVIKAKTPGHYKRSFAEEVRLIDSELSAYPDIERGNKFYGLGWMSEASGSYFPNMVHEFYANYGATLDNMCKEG</sequence>
<feature type="non-terminal residue" evidence="2">
    <location>
        <position position="1"/>
    </location>
</feature>
<keyword evidence="3" id="KW-1185">Reference proteome</keyword>
<gene>
    <name evidence="2" type="ORF">HAX54_004742</name>
</gene>
<organism evidence="2 3">
    <name type="scientific">Datura stramonium</name>
    <name type="common">Jimsonweed</name>
    <name type="synonym">Common thornapple</name>
    <dbReference type="NCBI Taxonomy" id="4076"/>
    <lineage>
        <taxon>Eukaryota</taxon>
        <taxon>Viridiplantae</taxon>
        <taxon>Streptophyta</taxon>
        <taxon>Embryophyta</taxon>
        <taxon>Tracheophyta</taxon>
        <taxon>Spermatophyta</taxon>
        <taxon>Magnoliopsida</taxon>
        <taxon>eudicotyledons</taxon>
        <taxon>Gunneridae</taxon>
        <taxon>Pentapetalae</taxon>
        <taxon>asterids</taxon>
        <taxon>lamiids</taxon>
        <taxon>Solanales</taxon>
        <taxon>Solanaceae</taxon>
        <taxon>Solanoideae</taxon>
        <taxon>Datureae</taxon>
        <taxon>Datura</taxon>
    </lineage>
</organism>
<feature type="region of interest" description="Disordered" evidence="1">
    <location>
        <begin position="1"/>
        <end position="92"/>
    </location>
</feature>
<evidence type="ECO:0000256" key="1">
    <source>
        <dbReference type="SAM" id="MobiDB-lite"/>
    </source>
</evidence>
<reference evidence="2 3" key="1">
    <citation type="journal article" date="2021" name="BMC Genomics">
        <title>Datura genome reveals duplications of psychoactive alkaloid biosynthetic genes and high mutation rate following tissue culture.</title>
        <authorList>
            <person name="Rajewski A."/>
            <person name="Carter-House D."/>
            <person name="Stajich J."/>
            <person name="Litt A."/>
        </authorList>
    </citation>
    <scope>NUCLEOTIDE SEQUENCE [LARGE SCALE GENOMIC DNA]</scope>
    <source>
        <strain evidence="2">AR-01</strain>
    </source>
</reference>
<dbReference type="EMBL" id="JACEIK010012208">
    <property type="protein sequence ID" value="MCE3216079.1"/>
    <property type="molecule type" value="Genomic_DNA"/>
</dbReference>
<evidence type="ECO:0000313" key="2">
    <source>
        <dbReference type="EMBL" id="MCE3216079.1"/>
    </source>
</evidence>